<dbReference type="OrthoDB" id="10511422at2759"/>
<evidence type="ECO:0000313" key="1">
    <source>
        <dbReference type="EMBL" id="CAD6272106.1"/>
    </source>
</evidence>
<dbReference type="Proteomes" id="UP000604825">
    <property type="component" value="Unassembled WGS sequence"/>
</dbReference>
<protein>
    <submittedName>
        <fullName evidence="1">Uncharacterized protein</fullName>
    </submittedName>
</protein>
<dbReference type="AlphaFoldDB" id="A0A811RQT9"/>
<name>A0A811RQT9_9POAL</name>
<organism evidence="1 2">
    <name type="scientific">Miscanthus lutarioriparius</name>
    <dbReference type="NCBI Taxonomy" id="422564"/>
    <lineage>
        <taxon>Eukaryota</taxon>
        <taxon>Viridiplantae</taxon>
        <taxon>Streptophyta</taxon>
        <taxon>Embryophyta</taxon>
        <taxon>Tracheophyta</taxon>
        <taxon>Spermatophyta</taxon>
        <taxon>Magnoliopsida</taxon>
        <taxon>Liliopsida</taxon>
        <taxon>Poales</taxon>
        <taxon>Poaceae</taxon>
        <taxon>PACMAD clade</taxon>
        <taxon>Panicoideae</taxon>
        <taxon>Andropogonodae</taxon>
        <taxon>Andropogoneae</taxon>
        <taxon>Saccharinae</taxon>
        <taxon>Miscanthus</taxon>
    </lineage>
</organism>
<proteinExistence type="predicted"/>
<dbReference type="SUPFAM" id="SSF64356">
    <property type="entry name" value="SNARE-like"/>
    <property type="match status" value="1"/>
</dbReference>
<sequence>MATTPCWSAARCASPVLRRSLTSEIPKQWAFVAARSPCAFIIFVTNTITQHTQLGQWQSIQYKGNLLISDRFQIPIQVLLPQQDGLCAVAFLDDHYPVRTAFSLLNKSWPLSRSADYDDDATVVMQ</sequence>
<dbReference type="Gene3D" id="3.30.450.50">
    <property type="entry name" value="Longin domain"/>
    <property type="match status" value="1"/>
</dbReference>
<gene>
    <name evidence="1" type="ORF">NCGR_LOCUS55385</name>
</gene>
<keyword evidence="2" id="KW-1185">Reference proteome</keyword>
<accession>A0A811RQT9</accession>
<dbReference type="InterPro" id="IPR011012">
    <property type="entry name" value="Longin-like_dom_sf"/>
</dbReference>
<dbReference type="EMBL" id="CAJGYO010000016">
    <property type="protein sequence ID" value="CAD6272106.1"/>
    <property type="molecule type" value="Genomic_DNA"/>
</dbReference>
<evidence type="ECO:0000313" key="2">
    <source>
        <dbReference type="Proteomes" id="UP000604825"/>
    </source>
</evidence>
<comment type="caution">
    <text evidence="1">The sequence shown here is derived from an EMBL/GenBank/DDBJ whole genome shotgun (WGS) entry which is preliminary data.</text>
</comment>
<reference evidence="1" key="1">
    <citation type="submission" date="2020-10" db="EMBL/GenBank/DDBJ databases">
        <authorList>
            <person name="Han B."/>
            <person name="Lu T."/>
            <person name="Zhao Q."/>
            <person name="Huang X."/>
            <person name="Zhao Y."/>
        </authorList>
    </citation>
    <scope>NUCLEOTIDE SEQUENCE</scope>
</reference>